<accession>A0AAE0RNG5</accession>
<dbReference type="SUPFAM" id="SSF54768">
    <property type="entry name" value="dsRNA-binding domain-like"/>
    <property type="match status" value="1"/>
</dbReference>
<name>A0AAE0RNG5_9BIVA</name>
<dbReference type="InterPro" id="IPR040224">
    <property type="entry name" value="RDM1"/>
</dbReference>
<keyword evidence="3" id="KW-1185">Reference proteome</keyword>
<dbReference type="Proteomes" id="UP001195483">
    <property type="component" value="Unassembled WGS sequence"/>
</dbReference>
<reference evidence="2" key="3">
    <citation type="submission" date="2023-05" db="EMBL/GenBank/DDBJ databases">
        <authorList>
            <person name="Smith C.H."/>
        </authorList>
    </citation>
    <scope>NUCLEOTIDE SEQUENCE</scope>
    <source>
        <strain evidence="2">CHS0354</strain>
        <tissue evidence="2">Mantle</tissue>
    </source>
</reference>
<dbReference type="AlphaFoldDB" id="A0AAE0RNG5"/>
<gene>
    <name evidence="2" type="ORF">CHS0354_023123</name>
</gene>
<dbReference type="Pfam" id="PF25517">
    <property type="entry name" value="DSRM_RDM1"/>
    <property type="match status" value="1"/>
</dbReference>
<dbReference type="EMBL" id="JAEAOA010001402">
    <property type="protein sequence ID" value="KAK3576606.1"/>
    <property type="molecule type" value="Genomic_DNA"/>
</dbReference>
<dbReference type="PANTHER" id="PTHR31164:SF1">
    <property type="entry name" value="RAD52 MOTIF-CONTAINING PROTEIN 1"/>
    <property type="match status" value="1"/>
</dbReference>
<dbReference type="InterPro" id="IPR057652">
    <property type="entry name" value="DSRM_RDM1"/>
</dbReference>
<comment type="caution">
    <text evidence="2">The sequence shown here is derived from an EMBL/GenBank/DDBJ whole genome shotgun (WGS) entry which is preliminary data.</text>
</comment>
<organism evidence="2 3">
    <name type="scientific">Potamilus streckersoni</name>
    <dbReference type="NCBI Taxonomy" id="2493646"/>
    <lineage>
        <taxon>Eukaryota</taxon>
        <taxon>Metazoa</taxon>
        <taxon>Spiralia</taxon>
        <taxon>Lophotrochozoa</taxon>
        <taxon>Mollusca</taxon>
        <taxon>Bivalvia</taxon>
        <taxon>Autobranchia</taxon>
        <taxon>Heteroconchia</taxon>
        <taxon>Palaeoheterodonta</taxon>
        <taxon>Unionida</taxon>
        <taxon>Unionoidea</taxon>
        <taxon>Unionidae</taxon>
        <taxon>Ambleminae</taxon>
        <taxon>Lampsilini</taxon>
        <taxon>Potamilus</taxon>
    </lineage>
</organism>
<reference evidence="2" key="2">
    <citation type="journal article" date="2021" name="Genome Biol. Evol.">
        <title>Developing a high-quality reference genome for a parasitic bivalve with doubly uniparental inheritance (Bivalvia: Unionida).</title>
        <authorList>
            <person name="Smith C.H."/>
        </authorList>
    </citation>
    <scope>NUCLEOTIDE SEQUENCE</scope>
    <source>
        <strain evidence="2">CHS0354</strain>
        <tissue evidence="2">Mantle</tissue>
    </source>
</reference>
<feature type="domain" description="DM1" evidence="1">
    <location>
        <begin position="27"/>
        <end position="98"/>
    </location>
</feature>
<evidence type="ECO:0000313" key="3">
    <source>
        <dbReference type="Proteomes" id="UP001195483"/>
    </source>
</evidence>
<reference evidence="2" key="1">
    <citation type="journal article" date="2021" name="Genome Biol. Evol.">
        <title>A High-Quality Reference Genome for a Parasitic Bivalve with Doubly Uniparental Inheritance (Bivalvia: Unionida).</title>
        <authorList>
            <person name="Smith C.H."/>
        </authorList>
    </citation>
    <scope>NUCLEOTIDE SEQUENCE</scope>
    <source>
        <strain evidence="2">CHS0354</strain>
    </source>
</reference>
<protein>
    <recommendedName>
        <fullName evidence="1">DM1 domain-containing protein</fullName>
    </recommendedName>
</protein>
<evidence type="ECO:0000259" key="1">
    <source>
        <dbReference type="Pfam" id="PF25517"/>
    </source>
</evidence>
<sequence length="174" mass="19610">MCIDHTIFRLFPEIVGLESPYKLYEETGQAESINDMPSVKYVCVVRLDFPHQKLHTDGMGAWQESYLKHDPTSRGRAVCKCKKLAFQRALEDSFSRVLLVVLSNGKVTVEIDTTKPEILAQELQEEEAVIKVNNLDEDPGLDEAQGEETESIAATMEDLDINNLDILQQLEGDI</sequence>
<dbReference type="PANTHER" id="PTHR31164">
    <property type="entry name" value="RAD52 MOTIF-CONTAINING PROTEIN 1"/>
    <property type="match status" value="1"/>
</dbReference>
<dbReference type="GO" id="GO:0005730">
    <property type="term" value="C:nucleolus"/>
    <property type="evidence" value="ECO:0007669"/>
    <property type="project" value="TreeGrafter"/>
</dbReference>
<proteinExistence type="predicted"/>
<evidence type="ECO:0000313" key="2">
    <source>
        <dbReference type="EMBL" id="KAK3576606.1"/>
    </source>
</evidence>